<keyword evidence="6" id="KW-0175">Coiled coil</keyword>
<organism evidence="9 10">
    <name type="scientific">Callosobruchus maculatus</name>
    <name type="common">Southern cowpea weevil</name>
    <name type="synonym">Pulse bruchid</name>
    <dbReference type="NCBI Taxonomy" id="64391"/>
    <lineage>
        <taxon>Eukaryota</taxon>
        <taxon>Metazoa</taxon>
        <taxon>Ecdysozoa</taxon>
        <taxon>Arthropoda</taxon>
        <taxon>Hexapoda</taxon>
        <taxon>Insecta</taxon>
        <taxon>Pterygota</taxon>
        <taxon>Neoptera</taxon>
        <taxon>Endopterygota</taxon>
        <taxon>Coleoptera</taxon>
        <taxon>Polyphaga</taxon>
        <taxon>Cucujiformia</taxon>
        <taxon>Chrysomeloidea</taxon>
        <taxon>Chrysomelidae</taxon>
        <taxon>Bruchinae</taxon>
        <taxon>Bruchini</taxon>
        <taxon>Callosobruchus</taxon>
    </lineage>
</organism>
<dbReference type="AlphaFoldDB" id="A0A653DJ15"/>
<dbReference type="InterPro" id="IPR028002">
    <property type="entry name" value="Myb_DNA-bind_5"/>
</dbReference>
<feature type="coiled-coil region" evidence="6">
    <location>
        <begin position="237"/>
        <end position="289"/>
    </location>
</feature>
<evidence type="ECO:0000313" key="9">
    <source>
        <dbReference type="EMBL" id="VEN60196.1"/>
    </source>
</evidence>
<feature type="compositionally biased region" description="Polar residues" evidence="7">
    <location>
        <begin position="201"/>
        <end position="217"/>
    </location>
</feature>
<proteinExistence type="predicted"/>
<evidence type="ECO:0000256" key="5">
    <source>
        <dbReference type="ARBA" id="ARBA00025466"/>
    </source>
</evidence>
<feature type="region of interest" description="Disordered" evidence="7">
    <location>
        <begin position="194"/>
        <end position="217"/>
    </location>
</feature>
<feature type="domain" description="Myb-like" evidence="8">
    <location>
        <begin position="11"/>
        <end position="83"/>
    </location>
</feature>
<comment type="function">
    <text evidence="5">Involved in transvection phenomena (= synapsis-dependent gene expression), where the synaptic pairing of chromosomes carrying genes with which zeste interacts influences the expression of these genes. Zeste binds to DNA and stimulates transcription from a nearby promoter.</text>
</comment>
<dbReference type="OrthoDB" id="6783928at2759"/>
<gene>
    <name evidence="9" type="ORF">CALMAC_LOCUS17972</name>
</gene>
<dbReference type="GO" id="GO:0005634">
    <property type="term" value="C:nucleus"/>
    <property type="evidence" value="ECO:0007669"/>
    <property type="project" value="TreeGrafter"/>
</dbReference>
<evidence type="ECO:0000256" key="3">
    <source>
        <dbReference type="ARBA" id="ARBA00023015"/>
    </source>
</evidence>
<dbReference type="Pfam" id="PF13873">
    <property type="entry name" value="Myb_DNA-bind_5"/>
    <property type="match status" value="1"/>
</dbReference>
<dbReference type="SMART" id="SM00717">
    <property type="entry name" value="SANT"/>
    <property type="match status" value="1"/>
</dbReference>
<evidence type="ECO:0000259" key="8">
    <source>
        <dbReference type="SMART" id="SM00717"/>
    </source>
</evidence>
<dbReference type="EMBL" id="CAACVG010012392">
    <property type="protein sequence ID" value="VEN60196.1"/>
    <property type="molecule type" value="Genomic_DNA"/>
</dbReference>
<accession>A0A653DJ15</accession>
<reference evidence="9 10" key="1">
    <citation type="submission" date="2019-01" db="EMBL/GenBank/DDBJ databases">
        <authorList>
            <person name="Sayadi A."/>
        </authorList>
    </citation>
    <scope>NUCLEOTIDE SEQUENCE [LARGE SCALE GENOMIC DNA]</scope>
</reference>
<evidence type="ECO:0000313" key="10">
    <source>
        <dbReference type="Proteomes" id="UP000410492"/>
    </source>
</evidence>
<dbReference type="PANTHER" id="PTHR23098:SF16">
    <property type="entry name" value="REGULATORY PROTEIN ZESTE"/>
    <property type="match status" value="1"/>
</dbReference>
<dbReference type="Proteomes" id="UP000410492">
    <property type="component" value="Unassembled WGS sequence"/>
</dbReference>
<evidence type="ECO:0000256" key="4">
    <source>
        <dbReference type="ARBA" id="ARBA00023163"/>
    </source>
</evidence>
<keyword evidence="10" id="KW-1185">Reference proteome</keyword>
<name>A0A653DJ15_CALMS</name>
<protein>
    <recommendedName>
        <fullName evidence="2">Regulatory protein zeste</fullName>
    </recommendedName>
</protein>
<dbReference type="InterPro" id="IPR001005">
    <property type="entry name" value="SANT/Myb"/>
</dbReference>
<sequence>MESTLKKERVRACNFTEQEKSLLINLVAKYKDIIENKKTDGVTNLEKNKTWAKITLEFNAILPGNNNRSVEQLKRFYENKKKELRKKTAERKILLGKTGGGPPPDDSKENYEDLLLSITNEKTVFGLPSQYDGDAELAILCEGDGQSSEIEFEVTNADIVVADLSEHDYMTNPWKKYKPSNLKEPISMSLQETTDKIEPDQPTTSGTRRLNNKSSTRQRCTTVVKALTSSDISKKYNELLDVRLEIASKVKQQLQQELTHNKLKFDKEMELLNLKIECSKQTLEKMKNTNQTNNI</sequence>
<evidence type="ECO:0000256" key="6">
    <source>
        <dbReference type="SAM" id="Coils"/>
    </source>
</evidence>
<keyword evidence="4" id="KW-0804">Transcription</keyword>
<keyword evidence="3" id="KW-0805">Transcription regulation</keyword>
<dbReference type="PANTHER" id="PTHR23098">
    <property type="entry name" value="AGAP001331-PA-RELATED"/>
    <property type="match status" value="1"/>
</dbReference>
<evidence type="ECO:0000256" key="7">
    <source>
        <dbReference type="SAM" id="MobiDB-lite"/>
    </source>
</evidence>
<evidence type="ECO:0000256" key="1">
    <source>
        <dbReference type="ARBA" id="ARBA00011764"/>
    </source>
</evidence>
<comment type="subunit">
    <text evidence="1">Self-associates forming complexes of several hundred monomers.</text>
</comment>
<evidence type="ECO:0000256" key="2">
    <source>
        <dbReference type="ARBA" id="ARBA00016807"/>
    </source>
</evidence>